<evidence type="ECO:0000313" key="2">
    <source>
        <dbReference type="EMBL" id="ANW98570.1"/>
    </source>
</evidence>
<dbReference type="EMBL" id="CP014672">
    <property type="protein sequence ID" value="ANW98570.1"/>
    <property type="molecule type" value="Genomic_DNA"/>
</dbReference>
<dbReference type="RefSeq" id="WP_015358887.1">
    <property type="nucleotide sequence ID" value="NZ_CP014672.1"/>
</dbReference>
<keyword evidence="1" id="KW-0472">Membrane</keyword>
<keyword evidence="1" id="KW-1133">Transmembrane helix</keyword>
<dbReference type="AlphaFoldDB" id="A0A1B1YCT3"/>
<dbReference type="OrthoDB" id="1816386at2"/>
<gene>
    <name evidence="2" type="ORF">CSTERTH_05720</name>
</gene>
<evidence type="ECO:0000256" key="1">
    <source>
        <dbReference type="SAM" id="Phobius"/>
    </source>
</evidence>
<sequence>MTKERTVKPVKIALKILILIILISVILSAVLISMDENDINFDWSTLNLKAVAEKLHIENSINQAKNISFDDLDISRTAEYDGNLLVLTNYDIRLISPEGEEIWYYTHEVRHPVLNISGQWILVYEKNGKSYMVIKDGKVVLKETLDEEIAFGEATERYILFITAGNNGYKRTLQFVSPETGLSLGAMYIDDYYPYYFKTLNSGNSFILYGLGMNSTDISTIIRIYESSGKTAPLANVEIEGLYPVMYGNGSRYVFVGDYRLFCYNSDLELLWSQKYTDNIAAAGLFENNAVVVALNGEKKMIKFYNSNGDETKSIETRNNVQSIVTYKNTAAVVFGSKVTFYDSSGKVIGEASMPGLSMDVHFVNTGQAFLVTEHEAVLYNISGR</sequence>
<organism evidence="2 3">
    <name type="scientific">Thermoclostridium stercorarium subsp. thermolacticum DSM 2910</name>
    <dbReference type="NCBI Taxonomy" id="1121336"/>
    <lineage>
        <taxon>Bacteria</taxon>
        <taxon>Bacillati</taxon>
        <taxon>Bacillota</taxon>
        <taxon>Clostridia</taxon>
        <taxon>Eubacteriales</taxon>
        <taxon>Oscillospiraceae</taxon>
        <taxon>Thermoclostridium</taxon>
    </lineage>
</organism>
<protein>
    <submittedName>
        <fullName evidence="2">Uncharacterized protein</fullName>
    </submittedName>
</protein>
<dbReference type="InterPro" id="IPR011044">
    <property type="entry name" value="Quino_amine_DH_bsu"/>
</dbReference>
<reference evidence="2 3" key="1">
    <citation type="submission" date="2016-02" db="EMBL/GenBank/DDBJ databases">
        <title>Comparison of Clostridium stercorarium subspecies using comparative genomics and transcriptomics.</title>
        <authorList>
            <person name="Schellenberg J."/>
            <person name="Thallinger G."/>
            <person name="Levin D.B."/>
            <person name="Zhang X."/>
            <person name="Alvare G."/>
            <person name="Fristensky B."/>
            <person name="Sparling R."/>
        </authorList>
    </citation>
    <scope>NUCLEOTIDE SEQUENCE [LARGE SCALE GENOMIC DNA]</scope>
    <source>
        <strain evidence="2 3">DSM 2910</strain>
    </source>
</reference>
<name>A0A1B1YCT3_THEST</name>
<feature type="transmembrane region" description="Helical" evidence="1">
    <location>
        <begin position="12"/>
        <end position="34"/>
    </location>
</feature>
<keyword evidence="1" id="KW-0812">Transmembrane</keyword>
<dbReference type="SUPFAM" id="SSF50969">
    <property type="entry name" value="YVTN repeat-like/Quinoprotein amine dehydrogenase"/>
    <property type="match status" value="1"/>
</dbReference>
<dbReference type="Proteomes" id="UP000092971">
    <property type="component" value="Chromosome"/>
</dbReference>
<dbReference type="InterPro" id="IPR043765">
    <property type="entry name" value="DUF5711"/>
</dbReference>
<proteinExistence type="predicted"/>
<evidence type="ECO:0000313" key="3">
    <source>
        <dbReference type="Proteomes" id="UP000092971"/>
    </source>
</evidence>
<accession>A0A1B1YCT3</accession>
<dbReference type="Pfam" id="PF18975">
    <property type="entry name" value="DUF5711"/>
    <property type="match status" value="1"/>
</dbReference>